<dbReference type="AlphaFoldDB" id="A0A2S7F7W8"/>
<dbReference type="PROSITE" id="PS52029">
    <property type="entry name" value="LD_TPASE"/>
    <property type="match status" value="1"/>
</dbReference>
<protein>
    <submittedName>
        <fullName evidence="9">Peptidoglycan-binding protein</fullName>
    </submittedName>
</protein>
<dbReference type="SUPFAM" id="SSF141523">
    <property type="entry name" value="L,D-transpeptidase catalytic domain-like"/>
    <property type="match status" value="1"/>
</dbReference>
<evidence type="ECO:0000313" key="9">
    <source>
        <dbReference type="EMBL" id="PPV13020.1"/>
    </source>
</evidence>
<dbReference type="GO" id="GO:0018104">
    <property type="term" value="P:peptidoglycan-protein cross-linking"/>
    <property type="evidence" value="ECO:0007669"/>
    <property type="project" value="TreeGrafter"/>
</dbReference>
<dbReference type="Proteomes" id="UP000238081">
    <property type="component" value="Unassembled WGS sequence"/>
</dbReference>
<dbReference type="Pfam" id="PF03734">
    <property type="entry name" value="YkuD"/>
    <property type="match status" value="1"/>
</dbReference>
<dbReference type="SUPFAM" id="SSF143985">
    <property type="entry name" value="L,D-transpeptidase pre-catalytic domain-like"/>
    <property type="match status" value="1"/>
</dbReference>
<dbReference type="PANTHER" id="PTHR30582:SF33">
    <property type="entry name" value="EXPORTED PROTEIN"/>
    <property type="match status" value="1"/>
</dbReference>
<feature type="domain" description="L,D-TPase catalytic" evidence="8">
    <location>
        <begin position="338"/>
        <end position="457"/>
    </location>
</feature>
<accession>A0A2S7F7W8</accession>
<dbReference type="InterPro" id="IPR038054">
    <property type="entry name" value="LD_TPept-like_central_sf"/>
</dbReference>
<dbReference type="GO" id="GO:0071555">
    <property type="term" value="P:cell wall organization"/>
    <property type="evidence" value="ECO:0007669"/>
    <property type="project" value="UniProtKB-UniRule"/>
</dbReference>
<evidence type="ECO:0000256" key="3">
    <source>
        <dbReference type="ARBA" id="ARBA00022960"/>
    </source>
</evidence>
<evidence type="ECO:0000256" key="4">
    <source>
        <dbReference type="ARBA" id="ARBA00022984"/>
    </source>
</evidence>
<keyword evidence="2" id="KW-0808">Transferase</keyword>
<dbReference type="InterPro" id="IPR038063">
    <property type="entry name" value="Transpep_catalytic_dom"/>
</dbReference>
<evidence type="ECO:0000256" key="5">
    <source>
        <dbReference type="ARBA" id="ARBA00023316"/>
    </source>
</evidence>
<proteinExistence type="predicted"/>
<dbReference type="Gene3D" id="2.40.440.10">
    <property type="entry name" value="L,D-transpeptidase catalytic domain-like"/>
    <property type="match status" value="1"/>
</dbReference>
<dbReference type="RefSeq" id="WP_052188288.1">
    <property type="nucleotide sequence ID" value="NZ_JSEG01000004.1"/>
</dbReference>
<dbReference type="Gene3D" id="3.10.20.800">
    <property type="match status" value="1"/>
</dbReference>
<evidence type="ECO:0000259" key="8">
    <source>
        <dbReference type="PROSITE" id="PS52029"/>
    </source>
</evidence>
<evidence type="ECO:0000256" key="2">
    <source>
        <dbReference type="ARBA" id="ARBA00022679"/>
    </source>
</evidence>
<feature type="active site" description="Nucleophile" evidence="6">
    <location>
        <position position="433"/>
    </location>
</feature>
<feature type="transmembrane region" description="Helical" evidence="7">
    <location>
        <begin position="12"/>
        <end position="31"/>
    </location>
</feature>
<dbReference type="CDD" id="cd16913">
    <property type="entry name" value="YkuD_like"/>
    <property type="match status" value="1"/>
</dbReference>
<gene>
    <name evidence="9" type="ORF">AWN73_04480</name>
</gene>
<dbReference type="UniPathway" id="UPA00219"/>
<dbReference type="GO" id="GO:0071972">
    <property type="term" value="F:peptidoglycan L,D-transpeptidase activity"/>
    <property type="evidence" value="ECO:0007669"/>
    <property type="project" value="TreeGrafter"/>
</dbReference>
<comment type="pathway">
    <text evidence="1 6">Cell wall biogenesis; peptidoglycan biosynthesis.</text>
</comment>
<evidence type="ECO:0000256" key="1">
    <source>
        <dbReference type="ARBA" id="ARBA00004752"/>
    </source>
</evidence>
<organism evidence="9 10">
    <name type="scientific">Clostridium butyricum</name>
    <dbReference type="NCBI Taxonomy" id="1492"/>
    <lineage>
        <taxon>Bacteria</taxon>
        <taxon>Bacillati</taxon>
        <taxon>Bacillota</taxon>
        <taxon>Clostridia</taxon>
        <taxon>Eubacteriales</taxon>
        <taxon>Clostridiaceae</taxon>
        <taxon>Clostridium</taxon>
    </lineage>
</organism>
<dbReference type="GO" id="GO:0016740">
    <property type="term" value="F:transferase activity"/>
    <property type="evidence" value="ECO:0007669"/>
    <property type="project" value="UniProtKB-KW"/>
</dbReference>
<dbReference type="GO" id="GO:0008360">
    <property type="term" value="P:regulation of cell shape"/>
    <property type="evidence" value="ECO:0007669"/>
    <property type="project" value="UniProtKB-UniRule"/>
</dbReference>
<dbReference type="PANTHER" id="PTHR30582">
    <property type="entry name" value="L,D-TRANSPEPTIDASE"/>
    <property type="match status" value="1"/>
</dbReference>
<feature type="active site" description="Proton donor/acceptor" evidence="6">
    <location>
        <position position="412"/>
    </location>
</feature>
<dbReference type="InterPro" id="IPR022029">
    <property type="entry name" value="YoaR-like_PG-bd"/>
</dbReference>
<sequence length="465" mass="53752">MNEFMYEKSTKISCILLIVLFLIYFLGAFYFKTHFFFKTSVNGIDISCKTVDEAKDIVYNELSDFKVILKDDSNEDKIESKDINLEYNGDKKIEEIKEKQSFFKWCSALIDNKHYENLDIFTYDESMLEEKVKDLKFFKNLDVIEPKNPQFQYTDGKYIVLEEVKGNKLNYEKTVKAIKSAIEHGNKVVDLNTTGCYERPKYTKDSEKVKEVKDIIDKYVYSKIVYSFDELMETVDGSIINKWIDIDDDMNPSINEKKVKEYINSLCEKYNTVGKEREFDSSIGKTVIVKGGYYGWKINSNEEVKALIENIKHGQTVFKEPIYSQKGLSRSDDDIGDTYVEVNITRQHLWFYKNGKLVTQGDIVTGCQSKNTPTAEGVYGLNYKQKDATLKGDGYSSKVSYWMPFNGNIGLHDARWRSSFGGNIYKTNGTHGCVNMPQYLAKIIFENIESNTPIICYSEDTKNNN</sequence>
<keyword evidence="7" id="KW-0472">Membrane</keyword>
<dbReference type="InterPro" id="IPR005490">
    <property type="entry name" value="LD_TPept_cat_dom"/>
</dbReference>
<dbReference type="GO" id="GO:0005576">
    <property type="term" value="C:extracellular region"/>
    <property type="evidence" value="ECO:0007669"/>
    <property type="project" value="TreeGrafter"/>
</dbReference>
<dbReference type="Pfam" id="PF12229">
    <property type="entry name" value="PG_binding_4"/>
    <property type="match status" value="2"/>
</dbReference>
<keyword evidence="4 6" id="KW-0573">Peptidoglycan synthesis</keyword>
<evidence type="ECO:0000256" key="6">
    <source>
        <dbReference type="PROSITE-ProRule" id="PRU01373"/>
    </source>
</evidence>
<keyword evidence="7" id="KW-1133">Transmembrane helix</keyword>
<keyword evidence="3 6" id="KW-0133">Cell shape</keyword>
<keyword evidence="5 6" id="KW-0961">Cell wall biogenesis/degradation</keyword>
<reference evidence="9 10" key="1">
    <citation type="submission" date="2016-01" db="EMBL/GenBank/DDBJ databases">
        <title>Characterization of the Clostridium difficile lineages that are prevalent in Hong Kong and China.</title>
        <authorList>
            <person name="Kwok J.S.-L."/>
            <person name="Lam W.-Y."/>
            <person name="Ip M."/>
            <person name="Chan T.-F."/>
            <person name="Hawkey P.M."/>
            <person name="Tsui S.K.-W."/>
        </authorList>
    </citation>
    <scope>NUCLEOTIDE SEQUENCE [LARGE SCALE GENOMIC DNA]</scope>
    <source>
        <strain evidence="9 10">300064</strain>
    </source>
</reference>
<dbReference type="InterPro" id="IPR050979">
    <property type="entry name" value="LD-transpeptidase"/>
</dbReference>
<keyword evidence="7" id="KW-0812">Transmembrane</keyword>
<evidence type="ECO:0000256" key="7">
    <source>
        <dbReference type="SAM" id="Phobius"/>
    </source>
</evidence>
<comment type="caution">
    <text evidence="9">The sequence shown here is derived from an EMBL/GenBank/DDBJ whole genome shotgun (WGS) entry which is preliminary data.</text>
</comment>
<evidence type="ECO:0000313" key="10">
    <source>
        <dbReference type="Proteomes" id="UP000238081"/>
    </source>
</evidence>
<dbReference type="EMBL" id="LRDH01000129">
    <property type="protein sequence ID" value="PPV13020.1"/>
    <property type="molecule type" value="Genomic_DNA"/>
</dbReference>
<name>A0A2S7F7W8_CLOBU</name>